<dbReference type="Pfam" id="PF00563">
    <property type="entry name" value="EAL"/>
    <property type="match status" value="1"/>
</dbReference>
<keyword evidence="2" id="KW-0472">Membrane</keyword>
<keyword evidence="6" id="KW-1185">Reference proteome</keyword>
<accession>A0ABU9BLJ2</accession>
<evidence type="ECO:0000259" key="3">
    <source>
        <dbReference type="PROSITE" id="PS50883"/>
    </source>
</evidence>
<dbReference type="PANTHER" id="PTHR44757">
    <property type="entry name" value="DIGUANYLATE CYCLASE DGCP"/>
    <property type="match status" value="1"/>
</dbReference>
<keyword evidence="2" id="KW-1133">Transmembrane helix</keyword>
<dbReference type="RefSeq" id="WP_341425070.1">
    <property type="nucleotide sequence ID" value="NZ_JBBUTG010000003.1"/>
</dbReference>
<name>A0ABU9BLJ2_9BURK</name>
<protein>
    <submittedName>
        <fullName evidence="5">EAL domain-containing protein</fullName>
    </submittedName>
</protein>
<dbReference type="InterPro" id="IPR000160">
    <property type="entry name" value="GGDEF_dom"/>
</dbReference>
<dbReference type="Gene3D" id="3.20.20.450">
    <property type="entry name" value="EAL domain"/>
    <property type="match status" value="1"/>
</dbReference>
<dbReference type="PANTHER" id="PTHR44757:SF2">
    <property type="entry name" value="BIOFILM ARCHITECTURE MAINTENANCE PROTEIN MBAA"/>
    <property type="match status" value="1"/>
</dbReference>
<dbReference type="PROSITE" id="PS50883">
    <property type="entry name" value="EAL"/>
    <property type="match status" value="1"/>
</dbReference>
<dbReference type="Gene3D" id="3.30.70.270">
    <property type="match status" value="1"/>
</dbReference>
<dbReference type="SUPFAM" id="SSF55073">
    <property type="entry name" value="Nucleotide cyclase"/>
    <property type="match status" value="1"/>
</dbReference>
<dbReference type="NCBIfam" id="TIGR00254">
    <property type="entry name" value="GGDEF"/>
    <property type="match status" value="1"/>
</dbReference>
<dbReference type="EMBL" id="JBBUTG010000003">
    <property type="protein sequence ID" value="MEK8030711.1"/>
    <property type="molecule type" value="Genomic_DNA"/>
</dbReference>
<dbReference type="InterPro" id="IPR035919">
    <property type="entry name" value="EAL_sf"/>
</dbReference>
<gene>
    <name evidence="5" type="ORF">AACH06_07720</name>
</gene>
<feature type="transmembrane region" description="Helical" evidence="2">
    <location>
        <begin position="182"/>
        <end position="206"/>
    </location>
</feature>
<evidence type="ECO:0000256" key="1">
    <source>
        <dbReference type="SAM" id="MobiDB-lite"/>
    </source>
</evidence>
<organism evidence="5 6">
    <name type="scientific">Ideonella lacteola</name>
    <dbReference type="NCBI Taxonomy" id="2984193"/>
    <lineage>
        <taxon>Bacteria</taxon>
        <taxon>Pseudomonadati</taxon>
        <taxon>Pseudomonadota</taxon>
        <taxon>Betaproteobacteria</taxon>
        <taxon>Burkholderiales</taxon>
        <taxon>Sphaerotilaceae</taxon>
        <taxon>Ideonella</taxon>
    </lineage>
</organism>
<feature type="domain" description="EAL" evidence="3">
    <location>
        <begin position="395"/>
        <end position="646"/>
    </location>
</feature>
<dbReference type="SMART" id="SM00052">
    <property type="entry name" value="EAL"/>
    <property type="match status" value="1"/>
</dbReference>
<feature type="region of interest" description="Disordered" evidence="1">
    <location>
        <begin position="667"/>
        <end position="706"/>
    </location>
</feature>
<evidence type="ECO:0000313" key="6">
    <source>
        <dbReference type="Proteomes" id="UP001371218"/>
    </source>
</evidence>
<dbReference type="InterPro" id="IPR029787">
    <property type="entry name" value="Nucleotide_cyclase"/>
</dbReference>
<dbReference type="Pfam" id="PF00990">
    <property type="entry name" value="GGDEF"/>
    <property type="match status" value="1"/>
</dbReference>
<dbReference type="Proteomes" id="UP001371218">
    <property type="component" value="Unassembled WGS sequence"/>
</dbReference>
<sequence length="706" mass="76679">MKFLSHQRRLLLLCLVGLGLAGALLAVLLRTSAGHLLERDAEQTAMAWARLVEASVPELDTIFDGGPAREAARQQLRTVLQAQEVFRFKLYDRQGHVVLTSDELTGTAGPDEKVHDAGEGNDEVRQMVVDGSPVIELQRSPHAGWPAVYSEAYVPVLRRGKVLGVVEVYVDQVERERRIRQAFMRVAATVFALLAIAGAIVGHLVWRQWRRDRLADERLRYLARHDPLSGSLNRASFGETLRQAAWRQTCGGPDFAVLCIDLDRFKDINDSLGHAAGDEVLRQVAARLRDLVRHGDMVARLGGDEFALLQTGVDGPDAVTRLAERIVESLGRPYELGGQTVICGCSVGAAIFGTDADNDEDLMHKADLALYRAKASGRSTFSFYDASLDERLETRRQLTRDLREAIGSGTQLSLNYQALWGPDGKTLTGYEALLRWNHPERGPVPPSEFIPLAEDTGLIGPLGRWVLRTACAQATTWPDNLAVAVNLSAAQFRHDDLAELVAKTLDDTGLPASRLEIEITESLLMSNTEQVLGTLRALSTMGVSIAMDDFGTGYSSLAYLWRFPFDKVKIDRAFTQHLGSDEKVNLIVKSIISLAHSLEIRVNAEGVETEPQLQALRAQGCDEFQGFLLARPQPVEQLTHASIADATDAIAELLEGLNLPGEAAPAPMAEARVEAEQPAGSPASAPTAAGTPAEPATPAAASGAPV</sequence>
<dbReference type="PROSITE" id="PS50887">
    <property type="entry name" value="GGDEF"/>
    <property type="match status" value="1"/>
</dbReference>
<comment type="caution">
    <text evidence="5">The sequence shown here is derived from an EMBL/GenBank/DDBJ whole genome shotgun (WGS) entry which is preliminary data.</text>
</comment>
<dbReference type="SMART" id="SM00267">
    <property type="entry name" value="GGDEF"/>
    <property type="match status" value="1"/>
</dbReference>
<dbReference type="InterPro" id="IPR001633">
    <property type="entry name" value="EAL_dom"/>
</dbReference>
<reference evidence="5 6" key="1">
    <citation type="submission" date="2024-04" db="EMBL/GenBank/DDBJ databases">
        <title>Novel species of the genus Ideonella isolated from streams.</title>
        <authorList>
            <person name="Lu H."/>
        </authorList>
    </citation>
    <scope>NUCLEOTIDE SEQUENCE [LARGE SCALE GENOMIC DNA]</scope>
    <source>
        <strain evidence="5 6">DXS29W</strain>
    </source>
</reference>
<keyword evidence="2" id="KW-0812">Transmembrane</keyword>
<dbReference type="InterPro" id="IPR043128">
    <property type="entry name" value="Rev_trsase/Diguanyl_cyclase"/>
</dbReference>
<evidence type="ECO:0000259" key="4">
    <source>
        <dbReference type="PROSITE" id="PS50887"/>
    </source>
</evidence>
<feature type="domain" description="GGDEF" evidence="4">
    <location>
        <begin position="253"/>
        <end position="386"/>
    </location>
</feature>
<evidence type="ECO:0000256" key="2">
    <source>
        <dbReference type="SAM" id="Phobius"/>
    </source>
</evidence>
<dbReference type="InterPro" id="IPR052155">
    <property type="entry name" value="Biofilm_reg_signaling"/>
</dbReference>
<dbReference type="CDD" id="cd01949">
    <property type="entry name" value="GGDEF"/>
    <property type="match status" value="1"/>
</dbReference>
<dbReference type="CDD" id="cd01948">
    <property type="entry name" value="EAL"/>
    <property type="match status" value="1"/>
</dbReference>
<evidence type="ECO:0000313" key="5">
    <source>
        <dbReference type="EMBL" id="MEK8030711.1"/>
    </source>
</evidence>
<dbReference type="SUPFAM" id="SSF141868">
    <property type="entry name" value="EAL domain-like"/>
    <property type="match status" value="1"/>
</dbReference>
<proteinExistence type="predicted"/>